<evidence type="ECO:0000256" key="1">
    <source>
        <dbReference type="SAM" id="MobiDB-lite"/>
    </source>
</evidence>
<name>V2XMM8_MONRO</name>
<dbReference type="EMBL" id="AWSO01000178">
    <property type="protein sequence ID" value="ESK93740.1"/>
    <property type="molecule type" value="Genomic_DNA"/>
</dbReference>
<protein>
    <submittedName>
        <fullName evidence="3">Uncharacterized protein</fullName>
    </submittedName>
</protein>
<evidence type="ECO:0000256" key="2">
    <source>
        <dbReference type="SAM" id="SignalP"/>
    </source>
</evidence>
<dbReference type="HOGENOM" id="CLU_2498367_0_0_1"/>
<gene>
    <name evidence="3" type="ORF">Moror_1438</name>
</gene>
<accession>V2XMM8</accession>
<keyword evidence="4" id="KW-1185">Reference proteome</keyword>
<dbReference type="KEGG" id="mrr:Moror_1438"/>
<feature type="region of interest" description="Disordered" evidence="1">
    <location>
        <begin position="27"/>
        <end position="59"/>
    </location>
</feature>
<comment type="caution">
    <text evidence="3">The sequence shown here is derived from an EMBL/GenBank/DDBJ whole genome shotgun (WGS) entry which is preliminary data.</text>
</comment>
<sequence length="86" mass="8978">MHFSPALGLLIVAIRVIAVPAVPTVPEVTPSDQDHPYTVEATQGPTSVPGSYTEGPSPTSPFLSAQCCHKDDNGRTVCTGCRTLGE</sequence>
<evidence type="ECO:0000313" key="4">
    <source>
        <dbReference type="Proteomes" id="UP000017559"/>
    </source>
</evidence>
<evidence type="ECO:0000313" key="3">
    <source>
        <dbReference type="EMBL" id="ESK93740.1"/>
    </source>
</evidence>
<feature type="signal peptide" evidence="2">
    <location>
        <begin position="1"/>
        <end position="21"/>
    </location>
</feature>
<keyword evidence="2" id="KW-0732">Signal</keyword>
<dbReference type="AlphaFoldDB" id="V2XMM8"/>
<reference evidence="3 4" key="1">
    <citation type="journal article" date="2014" name="BMC Genomics">
        <title>Genome and secretome analysis of the hemibiotrophic fungal pathogen, Moniliophthora roreri, which causes frosty pod rot disease of cacao: mechanisms of the biotrophic and necrotrophic phases.</title>
        <authorList>
            <person name="Meinhardt L.W."/>
            <person name="Costa G.G.L."/>
            <person name="Thomazella D.P.T."/>
            <person name="Teixeira P.J.P.L."/>
            <person name="Carazzolle M.F."/>
            <person name="Schuster S.C."/>
            <person name="Carlson J.E."/>
            <person name="Guiltinan M.J."/>
            <person name="Mieczkowski P."/>
            <person name="Farmer A."/>
            <person name="Ramaraj T."/>
            <person name="Crozier J."/>
            <person name="Davis R.E."/>
            <person name="Shao J."/>
            <person name="Melnick R.L."/>
            <person name="Pereira G.A.G."/>
            <person name="Bailey B.A."/>
        </authorList>
    </citation>
    <scope>NUCLEOTIDE SEQUENCE [LARGE SCALE GENOMIC DNA]</scope>
    <source>
        <strain evidence="3 4">MCA 2997</strain>
    </source>
</reference>
<dbReference type="Proteomes" id="UP000017559">
    <property type="component" value="Unassembled WGS sequence"/>
</dbReference>
<proteinExistence type="predicted"/>
<feature type="chain" id="PRO_5004712015" evidence="2">
    <location>
        <begin position="22"/>
        <end position="86"/>
    </location>
</feature>
<feature type="compositionally biased region" description="Polar residues" evidence="1">
    <location>
        <begin position="40"/>
        <end position="59"/>
    </location>
</feature>
<organism evidence="3 4">
    <name type="scientific">Moniliophthora roreri (strain MCA 2997)</name>
    <name type="common">Cocoa frosty pod rot fungus</name>
    <name type="synonym">Crinipellis roreri</name>
    <dbReference type="NCBI Taxonomy" id="1381753"/>
    <lineage>
        <taxon>Eukaryota</taxon>
        <taxon>Fungi</taxon>
        <taxon>Dikarya</taxon>
        <taxon>Basidiomycota</taxon>
        <taxon>Agaricomycotina</taxon>
        <taxon>Agaricomycetes</taxon>
        <taxon>Agaricomycetidae</taxon>
        <taxon>Agaricales</taxon>
        <taxon>Marasmiineae</taxon>
        <taxon>Marasmiaceae</taxon>
        <taxon>Moniliophthora</taxon>
    </lineage>
</organism>